<dbReference type="InterPro" id="IPR036305">
    <property type="entry name" value="RGS_sf"/>
</dbReference>
<gene>
    <name evidence="6" type="ORF">PHYBLDRAFT_86166</name>
</gene>
<dbReference type="GO" id="GO:0035091">
    <property type="term" value="F:phosphatidylinositol binding"/>
    <property type="evidence" value="ECO:0007669"/>
    <property type="project" value="InterPro"/>
</dbReference>
<dbReference type="Pfam" id="PF02194">
    <property type="entry name" value="PXA"/>
    <property type="match status" value="1"/>
</dbReference>
<feature type="domain" description="RGS" evidence="3">
    <location>
        <begin position="315"/>
        <end position="458"/>
    </location>
</feature>
<dbReference type="SUPFAM" id="SSF64268">
    <property type="entry name" value="PX domain"/>
    <property type="match status" value="1"/>
</dbReference>
<evidence type="ECO:0000259" key="3">
    <source>
        <dbReference type="PROSITE" id="PS50132"/>
    </source>
</evidence>
<dbReference type="Pfam" id="PF00787">
    <property type="entry name" value="PX"/>
    <property type="match status" value="1"/>
</dbReference>
<dbReference type="SMART" id="SM00315">
    <property type="entry name" value="RGS"/>
    <property type="match status" value="1"/>
</dbReference>
<dbReference type="InterPro" id="IPR013937">
    <property type="entry name" value="Sorting_nexin_C"/>
</dbReference>
<dbReference type="InterPro" id="IPR036871">
    <property type="entry name" value="PX_dom_sf"/>
</dbReference>
<dbReference type="STRING" id="763407.A0A167LFA7"/>
<proteinExistence type="inferred from homology"/>
<feature type="non-terminal residue" evidence="6">
    <location>
        <position position="1019"/>
    </location>
</feature>
<feature type="domain" description="PXA" evidence="5">
    <location>
        <begin position="1"/>
        <end position="190"/>
    </location>
</feature>
<sequence length="1019" mass="117986">IAEAFEELLSYVLRDFVDFWFVHLSGSIEEKSFPSAVDHIIRTALLNLKGRLEDKDLMSIVLNRLMPIITLHISEFREAEVSLRGRSLERSVTQSDELDLLLASQFRGGKLHPALTTAAVTTKPTEIAYLRQVIDRIMPYIFDKKDIQSNAVALIIREMATCAVLQPTFDMLADPDFWNQTIDIYFSAAFLGTGLEEAWDEQEEDADTKRIFGFGSTKMGRQTFQDFLKMIESEKNLLDLKRVRNDIITQIRKKKALTFEDVNAYVNRLSVAKKRVDKRIALLSGENYEKRSPTSQLFGSRKQSTTFTSQTTGYTLYDILTNTAGLSYFMEFMDRRGDMVKLQFWLIVEGFKNYDTSDNSPQKRDEKTFFQDIKMVHEMYFADASPHRLPISENLSRDLMDAIQRAQIDLIEENESVFSETVQEMGRRLYRIQQSIFWQIEKEHFLYFKRSDLYFKYLATSPNSAPDTLPERHEYTQNKSISTLPRREGSIKITKPQSFQRPSPLILYGTRGIKSSMAMPVQNDYTLPSWKSSGGTNTISEVEHDQIGPLTPRGSIKSQEQQEIHSSASSTKAPSGDNVHLAPPGDLLLASKVKQISEDVKKLMQEEALVDALIRKSEARNEVESLRLLRKIKSACRQDIQQMKYQKSQYELQESENVLERTKVSITNSTIGSDIHGEFALYVIEIHQLGTEGNYTSGWIVTRRYSEFFTLHQKLKDHYAAVKMLDFPVKWPLLKLQRSFVETRRISLERYLRRLLEDKLICQSDELRVFLSQQNVYVPGPKDNSDVDYEFAGFMKHIYKTVAAGFDDMFIGPSMLDLITQRLGEQVMEFSYESDMNDPNSTFPHSHSLSNSFGNVELSNEALKPVENEGITRFTEPLCDLFIEMFELKEKNNWLRRQAVVIILQQIFGGTIERKLRESMRFLESEPMILFYFRRLTDTLWPEGASLSFKPPRRPEEKQHTREEANRKLSTWLPDLLGSMVGRQNSRRGARRLFSVLQNKRLNQDLVYTLFDEILYELF</sequence>
<evidence type="ECO:0000256" key="2">
    <source>
        <dbReference type="SAM" id="MobiDB-lite"/>
    </source>
</evidence>
<dbReference type="EMBL" id="KV440989">
    <property type="protein sequence ID" value="OAD70327.1"/>
    <property type="molecule type" value="Genomic_DNA"/>
</dbReference>
<dbReference type="InterPro" id="IPR044926">
    <property type="entry name" value="RGS_subdomain_2"/>
</dbReference>
<dbReference type="Pfam" id="PF00615">
    <property type="entry name" value="RGS"/>
    <property type="match status" value="1"/>
</dbReference>
<dbReference type="InParanoid" id="A0A167LFA7"/>
<evidence type="ECO:0000313" key="7">
    <source>
        <dbReference type="Proteomes" id="UP000077315"/>
    </source>
</evidence>
<dbReference type="RefSeq" id="XP_018288367.1">
    <property type="nucleotide sequence ID" value="XM_018443638.1"/>
</dbReference>
<keyword evidence="7" id="KW-1185">Reference proteome</keyword>
<accession>A0A167LFA7</accession>
<dbReference type="InterPro" id="IPR001683">
    <property type="entry name" value="PX_dom"/>
</dbReference>
<protein>
    <recommendedName>
        <fullName evidence="8">PX domain-containing protein</fullName>
    </recommendedName>
</protein>
<dbReference type="Gene3D" id="1.10.167.10">
    <property type="entry name" value="Regulator of G-protein Signalling 4, domain 2"/>
    <property type="match status" value="1"/>
</dbReference>
<feature type="compositionally biased region" description="Polar residues" evidence="2">
    <location>
        <begin position="556"/>
        <end position="573"/>
    </location>
</feature>
<dbReference type="Gene3D" id="3.30.1520.10">
    <property type="entry name" value="Phox-like domain"/>
    <property type="match status" value="1"/>
</dbReference>
<dbReference type="Pfam" id="PF08628">
    <property type="entry name" value="Nexin_C"/>
    <property type="match status" value="1"/>
</dbReference>
<dbReference type="InterPro" id="IPR003114">
    <property type="entry name" value="Phox_assoc"/>
</dbReference>
<evidence type="ECO:0000259" key="5">
    <source>
        <dbReference type="PROSITE" id="PS51207"/>
    </source>
</evidence>
<dbReference type="OrthoDB" id="120967at2759"/>
<evidence type="ECO:0008006" key="8">
    <source>
        <dbReference type="Google" id="ProtNLM"/>
    </source>
</evidence>
<evidence type="ECO:0000259" key="4">
    <source>
        <dbReference type="PROSITE" id="PS50195"/>
    </source>
</evidence>
<feature type="non-terminal residue" evidence="6">
    <location>
        <position position="1"/>
    </location>
</feature>
<dbReference type="PROSITE" id="PS50195">
    <property type="entry name" value="PX"/>
    <property type="match status" value="1"/>
</dbReference>
<comment type="similarity">
    <text evidence="1">Belongs to the sorting nexin family.</text>
</comment>
<name>A0A167LFA7_PHYB8</name>
<dbReference type="Proteomes" id="UP000077315">
    <property type="component" value="Unassembled WGS sequence"/>
</dbReference>
<dbReference type="SMART" id="SM00312">
    <property type="entry name" value="PX"/>
    <property type="match status" value="1"/>
</dbReference>
<dbReference type="AlphaFoldDB" id="A0A167LFA7"/>
<dbReference type="PANTHER" id="PTHR22775:SF3">
    <property type="entry name" value="SORTING NEXIN-13"/>
    <property type="match status" value="1"/>
</dbReference>
<dbReference type="PROSITE" id="PS51207">
    <property type="entry name" value="PXA"/>
    <property type="match status" value="1"/>
</dbReference>
<dbReference type="PROSITE" id="PS50132">
    <property type="entry name" value="RGS"/>
    <property type="match status" value="1"/>
</dbReference>
<evidence type="ECO:0000256" key="1">
    <source>
        <dbReference type="ARBA" id="ARBA00010883"/>
    </source>
</evidence>
<dbReference type="FunCoup" id="A0A167LFA7">
    <property type="interactions" value="483"/>
</dbReference>
<feature type="region of interest" description="Disordered" evidence="2">
    <location>
        <begin position="536"/>
        <end position="579"/>
    </location>
</feature>
<reference evidence="7" key="1">
    <citation type="submission" date="2015-06" db="EMBL/GenBank/DDBJ databases">
        <title>Expansion of signal transduction pathways in fungi by whole-genome duplication.</title>
        <authorList>
            <consortium name="DOE Joint Genome Institute"/>
            <person name="Corrochano L.M."/>
            <person name="Kuo A."/>
            <person name="Marcet-Houben M."/>
            <person name="Polaino S."/>
            <person name="Salamov A."/>
            <person name="Villalobos J.M."/>
            <person name="Alvarez M.I."/>
            <person name="Avalos J."/>
            <person name="Benito E.P."/>
            <person name="Benoit I."/>
            <person name="Burger G."/>
            <person name="Camino L.P."/>
            <person name="Canovas D."/>
            <person name="Cerda-Olmedo E."/>
            <person name="Cheng J.-F."/>
            <person name="Dominguez A."/>
            <person name="Elias M."/>
            <person name="Eslava A.P."/>
            <person name="Glaser F."/>
            <person name="Grimwood J."/>
            <person name="Gutierrez G."/>
            <person name="Heitman J."/>
            <person name="Henrissat B."/>
            <person name="Iturriaga E.A."/>
            <person name="Lang B.F."/>
            <person name="Lavin J.L."/>
            <person name="Lee S."/>
            <person name="Li W."/>
            <person name="Lindquist E."/>
            <person name="Lopez-Garcia S."/>
            <person name="Luque E.M."/>
            <person name="Marcos A.T."/>
            <person name="Martin J."/>
            <person name="McCluskey K."/>
            <person name="Medina H.R."/>
            <person name="Miralles-Duran A."/>
            <person name="Miyazaki A."/>
            <person name="Munoz-Torres E."/>
            <person name="Oguiza J.A."/>
            <person name="Ohm R."/>
            <person name="Olmedo M."/>
            <person name="Orejas M."/>
            <person name="Ortiz-Castellanos L."/>
            <person name="Pisabarro A.G."/>
            <person name="Rodriguez-Romero J."/>
            <person name="Ruiz-Herrera J."/>
            <person name="Ruiz-Vazquez R."/>
            <person name="Sanz C."/>
            <person name="Schackwitz W."/>
            <person name="Schmutz J."/>
            <person name="Shahriari M."/>
            <person name="Shelest E."/>
            <person name="Silva-Franco F."/>
            <person name="Soanes D."/>
            <person name="Syed K."/>
            <person name="Tagua V.G."/>
            <person name="Talbot N.J."/>
            <person name="Thon M."/>
            <person name="De vries R.P."/>
            <person name="Wiebenga A."/>
            <person name="Yadav J.S."/>
            <person name="Braun E.L."/>
            <person name="Baker S."/>
            <person name="Garre V."/>
            <person name="Horwitz B."/>
            <person name="Torres-Martinez S."/>
            <person name="Idnurm A."/>
            <person name="Herrera-Estrella A."/>
            <person name="Gabaldon T."/>
            <person name="Grigoriev I.V."/>
        </authorList>
    </citation>
    <scope>NUCLEOTIDE SEQUENCE [LARGE SCALE GENOMIC DNA]</scope>
    <source>
        <strain evidence="7">NRRL 1555(-)</strain>
    </source>
</reference>
<dbReference type="GeneID" id="29004543"/>
<dbReference type="SMART" id="SM00313">
    <property type="entry name" value="PXA"/>
    <property type="match status" value="1"/>
</dbReference>
<feature type="domain" description="PX" evidence="4">
    <location>
        <begin position="660"/>
        <end position="778"/>
    </location>
</feature>
<evidence type="ECO:0000313" key="6">
    <source>
        <dbReference type="EMBL" id="OAD70327.1"/>
    </source>
</evidence>
<organism evidence="6 7">
    <name type="scientific">Phycomyces blakesleeanus (strain ATCC 8743b / DSM 1359 / FGSC 10004 / NBRC 33097 / NRRL 1555)</name>
    <dbReference type="NCBI Taxonomy" id="763407"/>
    <lineage>
        <taxon>Eukaryota</taxon>
        <taxon>Fungi</taxon>
        <taxon>Fungi incertae sedis</taxon>
        <taxon>Mucoromycota</taxon>
        <taxon>Mucoromycotina</taxon>
        <taxon>Mucoromycetes</taxon>
        <taxon>Mucorales</taxon>
        <taxon>Phycomycetaceae</taxon>
        <taxon>Phycomyces</taxon>
    </lineage>
</organism>
<dbReference type="SUPFAM" id="SSF48097">
    <property type="entry name" value="Regulator of G-protein signaling, RGS"/>
    <property type="match status" value="1"/>
</dbReference>
<dbReference type="PANTHER" id="PTHR22775">
    <property type="entry name" value="SORTING NEXIN"/>
    <property type="match status" value="1"/>
</dbReference>
<dbReference type="InterPro" id="IPR016137">
    <property type="entry name" value="RGS"/>
</dbReference>
<dbReference type="VEuPathDB" id="FungiDB:PHYBLDRAFT_86166"/>